<dbReference type="InterPro" id="IPR015910">
    <property type="entry name" value="I/U_nuclsd_hydro_CS"/>
</dbReference>
<dbReference type="InterPro" id="IPR052775">
    <property type="entry name" value="IUN_hydrolase"/>
</dbReference>
<organism evidence="4 5">
    <name type="scientific">Anaerofilum hominis</name>
    <dbReference type="NCBI Taxonomy" id="2763016"/>
    <lineage>
        <taxon>Bacteria</taxon>
        <taxon>Bacillati</taxon>
        <taxon>Bacillota</taxon>
        <taxon>Clostridia</taxon>
        <taxon>Eubacteriales</taxon>
        <taxon>Oscillospiraceae</taxon>
        <taxon>Anaerofilum</taxon>
    </lineage>
</organism>
<dbReference type="Gene3D" id="3.90.245.10">
    <property type="entry name" value="Ribonucleoside hydrolase-like"/>
    <property type="match status" value="1"/>
</dbReference>
<name>A0A923L1B1_9FIRM</name>
<dbReference type="GO" id="GO:0016799">
    <property type="term" value="F:hydrolase activity, hydrolyzing N-glycosyl compounds"/>
    <property type="evidence" value="ECO:0007669"/>
    <property type="project" value="InterPro"/>
</dbReference>
<reference evidence="4" key="1">
    <citation type="submission" date="2020-08" db="EMBL/GenBank/DDBJ databases">
        <title>Genome public.</title>
        <authorList>
            <person name="Liu C."/>
            <person name="Sun Q."/>
        </authorList>
    </citation>
    <scope>NUCLEOTIDE SEQUENCE</scope>
    <source>
        <strain evidence="4">BX8</strain>
    </source>
</reference>
<dbReference type="PROSITE" id="PS01247">
    <property type="entry name" value="IUNH"/>
    <property type="match status" value="1"/>
</dbReference>
<keyword evidence="1 4" id="KW-0378">Hydrolase</keyword>
<keyword evidence="5" id="KW-1185">Reference proteome</keyword>
<dbReference type="AlphaFoldDB" id="A0A923L1B1"/>
<dbReference type="InterPro" id="IPR001910">
    <property type="entry name" value="Inosine/uridine_hydrolase_dom"/>
</dbReference>
<dbReference type="PANTHER" id="PTHR46190:SF1">
    <property type="entry name" value="SI:CH211-201H21.5"/>
    <property type="match status" value="1"/>
</dbReference>
<protein>
    <submittedName>
        <fullName evidence="4">Nucleoside hydrolase</fullName>
    </submittedName>
</protein>
<dbReference type="PANTHER" id="PTHR46190">
    <property type="entry name" value="SI:CH211-201H21.5-RELATED"/>
    <property type="match status" value="1"/>
</dbReference>
<gene>
    <name evidence="4" type="ORF">H8S23_09250</name>
</gene>
<dbReference type="SUPFAM" id="SSF53590">
    <property type="entry name" value="Nucleoside hydrolase"/>
    <property type="match status" value="1"/>
</dbReference>
<evidence type="ECO:0000256" key="1">
    <source>
        <dbReference type="ARBA" id="ARBA00022801"/>
    </source>
</evidence>
<keyword evidence="2" id="KW-0326">Glycosidase</keyword>
<sequence>MRHFLVDTDTAGDDAIALMMMLQEPQVRVEAVTTVAGNVPMEQATKNALAAIEVTGSYQPPVYRGAARPLMRDLAQMIGVHGRDGMGDCGLVAPSLSPAEGHAVDVICDLAKQYPDELEILMIGPATNVALALMKEPEAMKRVKHIYSMGTGGFAPGMETAVAEFNVYIDAEAYAAVLDSGIPVTIAGFDICMGETALSEEEAAQLSRRGTAAGKFAAACNAKLLEFARQRLGVGMIPVPDPTAAAAAIWPEVVLETEARYCYTCTKEEATYGQVIPFLPDAEIKDQGFHRRPANARLIKKLDAALFKEKLLSLLLEAE</sequence>
<proteinExistence type="predicted"/>
<dbReference type="RefSeq" id="WP_186888059.1">
    <property type="nucleotide sequence ID" value="NZ_JACONZ010000003.1"/>
</dbReference>
<evidence type="ECO:0000256" key="2">
    <source>
        <dbReference type="ARBA" id="ARBA00023295"/>
    </source>
</evidence>
<dbReference type="Pfam" id="PF01156">
    <property type="entry name" value="IU_nuc_hydro"/>
    <property type="match status" value="1"/>
</dbReference>
<accession>A0A923L1B1</accession>
<feature type="domain" description="Inosine/uridine-preferring nucleoside hydrolase" evidence="3">
    <location>
        <begin position="5"/>
        <end position="309"/>
    </location>
</feature>
<comment type="caution">
    <text evidence="4">The sequence shown here is derived from an EMBL/GenBank/DDBJ whole genome shotgun (WGS) entry which is preliminary data.</text>
</comment>
<dbReference type="EMBL" id="JACONZ010000003">
    <property type="protein sequence ID" value="MBC5581692.1"/>
    <property type="molecule type" value="Genomic_DNA"/>
</dbReference>
<dbReference type="InterPro" id="IPR036452">
    <property type="entry name" value="Ribo_hydro-like"/>
</dbReference>
<evidence type="ECO:0000313" key="4">
    <source>
        <dbReference type="EMBL" id="MBC5581692.1"/>
    </source>
</evidence>
<evidence type="ECO:0000259" key="3">
    <source>
        <dbReference type="Pfam" id="PF01156"/>
    </source>
</evidence>
<evidence type="ECO:0000313" key="5">
    <source>
        <dbReference type="Proteomes" id="UP000659630"/>
    </source>
</evidence>
<dbReference type="Proteomes" id="UP000659630">
    <property type="component" value="Unassembled WGS sequence"/>
</dbReference>